<proteinExistence type="predicted"/>
<name>A0ABR1W6V4_9PEZI</name>
<dbReference type="EMBL" id="JAQQWL010000003">
    <property type="protein sequence ID" value="KAK8079137.1"/>
    <property type="molecule type" value="Genomic_DNA"/>
</dbReference>
<evidence type="ECO:0000313" key="3">
    <source>
        <dbReference type="Proteomes" id="UP001480595"/>
    </source>
</evidence>
<comment type="caution">
    <text evidence="2">The sequence shown here is derived from an EMBL/GenBank/DDBJ whole genome shotgun (WGS) entry which is preliminary data.</text>
</comment>
<dbReference type="Proteomes" id="UP001480595">
    <property type="component" value="Unassembled WGS sequence"/>
</dbReference>
<accession>A0ABR1W6V4</accession>
<feature type="compositionally biased region" description="Acidic residues" evidence="1">
    <location>
        <begin position="198"/>
        <end position="210"/>
    </location>
</feature>
<protein>
    <submittedName>
        <fullName evidence="2">Uncharacterized protein</fullName>
    </submittedName>
</protein>
<dbReference type="RefSeq" id="XP_066720208.1">
    <property type="nucleotide sequence ID" value="XM_066854353.1"/>
</dbReference>
<reference evidence="2 3" key="1">
    <citation type="submission" date="2023-01" db="EMBL/GenBank/DDBJ databases">
        <title>Analysis of 21 Apiospora genomes using comparative genomics revels a genus with tremendous synthesis potential of carbohydrate active enzymes and secondary metabolites.</title>
        <authorList>
            <person name="Sorensen T."/>
        </authorList>
    </citation>
    <scope>NUCLEOTIDE SEQUENCE [LARGE SCALE GENOMIC DNA]</scope>
    <source>
        <strain evidence="2 3">CBS 135458</strain>
    </source>
</reference>
<dbReference type="GeneID" id="92087416"/>
<sequence length="231" mass="26622">MFERFGELAPELRQGIWKTVRGNRVYAATLLLSRQQPRRNVQHLSYSKLRDEIPACTCEPASSGIWIHAKGNDPYLLLWELDANIQRDFIQDIYFLHGEAIWKKYNIREFAWATFETGDDEAETGDDETNPALAMMVDPTKFSSATYTTGRTQYGDDVKCMVLDGKQAAEACKTSRVFWMTHSEYPWNRLCLVDNDADDEDNDTDDEDNDTMVNPRNMVDGRVKQWDVAND</sequence>
<feature type="region of interest" description="Disordered" evidence="1">
    <location>
        <begin position="198"/>
        <end position="218"/>
    </location>
</feature>
<gene>
    <name evidence="2" type="ORF">PG994_002944</name>
</gene>
<evidence type="ECO:0000313" key="2">
    <source>
        <dbReference type="EMBL" id="KAK8079137.1"/>
    </source>
</evidence>
<keyword evidence="3" id="KW-1185">Reference proteome</keyword>
<organism evidence="2 3">
    <name type="scientific">Apiospora phragmitis</name>
    <dbReference type="NCBI Taxonomy" id="2905665"/>
    <lineage>
        <taxon>Eukaryota</taxon>
        <taxon>Fungi</taxon>
        <taxon>Dikarya</taxon>
        <taxon>Ascomycota</taxon>
        <taxon>Pezizomycotina</taxon>
        <taxon>Sordariomycetes</taxon>
        <taxon>Xylariomycetidae</taxon>
        <taxon>Amphisphaeriales</taxon>
        <taxon>Apiosporaceae</taxon>
        <taxon>Apiospora</taxon>
    </lineage>
</organism>
<evidence type="ECO:0000256" key="1">
    <source>
        <dbReference type="SAM" id="MobiDB-lite"/>
    </source>
</evidence>